<dbReference type="PANTHER" id="PTHR13683">
    <property type="entry name" value="ASPARTYL PROTEASES"/>
    <property type="match status" value="1"/>
</dbReference>
<evidence type="ECO:0000256" key="1">
    <source>
        <dbReference type="ARBA" id="ARBA00004370"/>
    </source>
</evidence>
<keyword evidence="5 12" id="KW-0732">Signal</keyword>
<dbReference type="FunFam" id="2.40.70.10:FF:000018">
    <property type="entry name" value="Aspartic proteinase-like protein 2"/>
    <property type="match status" value="1"/>
</dbReference>
<evidence type="ECO:0000313" key="15">
    <source>
        <dbReference type="Proteomes" id="UP000516437"/>
    </source>
</evidence>
<dbReference type="PROSITE" id="PS51767">
    <property type="entry name" value="PEPTIDASE_A1"/>
    <property type="match status" value="1"/>
</dbReference>
<feature type="chain" id="PRO_5025667286" evidence="12">
    <location>
        <begin position="24"/>
        <end position="547"/>
    </location>
</feature>
<dbReference type="Gene3D" id="2.40.70.10">
    <property type="entry name" value="Acid Proteases"/>
    <property type="match status" value="2"/>
</dbReference>
<dbReference type="OrthoDB" id="2747330at2759"/>
<evidence type="ECO:0000256" key="5">
    <source>
        <dbReference type="ARBA" id="ARBA00022729"/>
    </source>
</evidence>
<protein>
    <submittedName>
        <fullName evidence="14">Aspartic proteinase-like protein 2</fullName>
    </submittedName>
</protein>
<keyword evidence="9" id="KW-0472">Membrane</keyword>
<dbReference type="GO" id="GO:0004190">
    <property type="term" value="F:aspartic-type endopeptidase activity"/>
    <property type="evidence" value="ECO:0007669"/>
    <property type="project" value="UniProtKB-KW"/>
</dbReference>
<keyword evidence="10" id="KW-0325">Glycoprotein</keyword>
<evidence type="ECO:0000259" key="13">
    <source>
        <dbReference type="PROSITE" id="PS51767"/>
    </source>
</evidence>
<sequence length="547" mass="58681">MVASVSAGILMATVLLSAALVMCDFPTTLKLERAFPVGQRVELSELRARDMARHRRMLQASSNGVIDFPVQGTYNPYLVGLYYTEVLLGSPPKAFYVQIDTGSDVLWVSCSSCNGCPVSSGLHIELNSFNPGSSSTASLISCSDQICNLGVQSSDATCSSQNNQCAYTFQYGDGSGTSGYYVSDLMHFDEILGGSVTTNASAPVVFGCSTSQTGDLTKSDRAVDGIFGFGQQPMSVISQLSSQGVAPKAFSHCLRGDDAGGGILVLGEIVEPNIVYSPLVPSQYHKSVRERKILFKYLKEMGRPKQVEPMPQLSRSRFKSALLSLGPHYNLNLESISVNGQTLGIDSSVFSTSTTQGTIVDSGTTLAYLAAGAYNPFVNAITNAVSQSAQSVLSKGNQFLNSEMYLYFVFSVADVFPQVSLNFAGGASMVLRPQDYLLQQNSVGTSAVWCIGFQEIQGQEMTILGDLVLKDKAFVYDLAGQRIGWVNYDCSTPVNVSASTSTGKSEYVNPGQLSDSSSLQNQPYKEIAKTMVALLMHISLFGGFLFL</sequence>
<keyword evidence="7" id="KW-0378">Hydrolase</keyword>
<evidence type="ECO:0000256" key="10">
    <source>
        <dbReference type="ARBA" id="ARBA00023180"/>
    </source>
</evidence>
<keyword evidence="15" id="KW-1185">Reference proteome</keyword>
<dbReference type="InterPro" id="IPR032799">
    <property type="entry name" value="TAXi_C"/>
</dbReference>
<feature type="active site" evidence="11">
    <location>
        <position position="100"/>
    </location>
</feature>
<evidence type="ECO:0000256" key="2">
    <source>
        <dbReference type="ARBA" id="ARBA00007447"/>
    </source>
</evidence>
<feature type="signal peptide" evidence="12">
    <location>
        <begin position="1"/>
        <end position="23"/>
    </location>
</feature>
<dbReference type="PANTHER" id="PTHR13683:SF375">
    <property type="entry name" value="PEPTIDASE A1 DOMAIN-CONTAINING PROTEIN"/>
    <property type="match status" value="1"/>
</dbReference>
<dbReference type="AlphaFoldDB" id="A0A6A1WXH2"/>
<gene>
    <name evidence="14" type="ORF">CJ030_MR1G006920</name>
</gene>
<reference evidence="14 15" key="1">
    <citation type="journal article" date="2019" name="Plant Biotechnol. J.">
        <title>The red bayberry genome and genetic basis of sex determination.</title>
        <authorList>
            <person name="Jia H.M."/>
            <person name="Jia H.J."/>
            <person name="Cai Q.L."/>
            <person name="Wang Y."/>
            <person name="Zhao H.B."/>
            <person name="Yang W.F."/>
            <person name="Wang G.Y."/>
            <person name="Li Y.H."/>
            <person name="Zhan D.L."/>
            <person name="Shen Y.T."/>
            <person name="Niu Q.F."/>
            <person name="Chang L."/>
            <person name="Qiu J."/>
            <person name="Zhao L."/>
            <person name="Xie H.B."/>
            <person name="Fu W.Y."/>
            <person name="Jin J."/>
            <person name="Li X.W."/>
            <person name="Jiao Y."/>
            <person name="Zhou C.C."/>
            <person name="Tu T."/>
            <person name="Chai C.Y."/>
            <person name="Gao J.L."/>
            <person name="Fan L.J."/>
            <person name="van de Weg E."/>
            <person name="Wang J.Y."/>
            <person name="Gao Z.S."/>
        </authorList>
    </citation>
    <scope>NUCLEOTIDE SEQUENCE [LARGE SCALE GENOMIC DNA]</scope>
    <source>
        <tissue evidence="14">Leaves</tissue>
    </source>
</reference>
<evidence type="ECO:0000256" key="3">
    <source>
        <dbReference type="ARBA" id="ARBA00022670"/>
    </source>
</evidence>
<accession>A0A6A1WXH2</accession>
<evidence type="ECO:0000313" key="14">
    <source>
        <dbReference type="EMBL" id="KAB1227350.1"/>
    </source>
</evidence>
<evidence type="ECO:0000256" key="9">
    <source>
        <dbReference type="ARBA" id="ARBA00023136"/>
    </source>
</evidence>
<dbReference type="InterPro" id="IPR034161">
    <property type="entry name" value="Pepsin-like_plant"/>
</dbReference>
<comment type="caution">
    <text evidence="14">The sequence shown here is derived from an EMBL/GenBank/DDBJ whole genome shotgun (WGS) entry which is preliminary data.</text>
</comment>
<dbReference type="PRINTS" id="PR00792">
    <property type="entry name" value="PEPSIN"/>
</dbReference>
<evidence type="ECO:0000256" key="4">
    <source>
        <dbReference type="ARBA" id="ARBA00022692"/>
    </source>
</evidence>
<keyword evidence="6" id="KW-0064">Aspartyl protease</keyword>
<keyword evidence="4" id="KW-0812">Transmembrane</keyword>
<name>A0A6A1WXH2_9ROSI</name>
<evidence type="ECO:0000256" key="6">
    <source>
        <dbReference type="ARBA" id="ARBA00022750"/>
    </source>
</evidence>
<dbReference type="InterPro" id="IPR001461">
    <property type="entry name" value="Aspartic_peptidase_A1"/>
</dbReference>
<comment type="similarity">
    <text evidence="2">Belongs to the peptidase A1 family.</text>
</comment>
<evidence type="ECO:0000256" key="8">
    <source>
        <dbReference type="ARBA" id="ARBA00022989"/>
    </source>
</evidence>
<proteinExistence type="inferred from homology"/>
<dbReference type="InterPro" id="IPR033121">
    <property type="entry name" value="PEPTIDASE_A1"/>
</dbReference>
<dbReference type="EMBL" id="RXIC02000019">
    <property type="protein sequence ID" value="KAB1227350.1"/>
    <property type="molecule type" value="Genomic_DNA"/>
</dbReference>
<evidence type="ECO:0000256" key="7">
    <source>
        <dbReference type="ARBA" id="ARBA00022801"/>
    </source>
</evidence>
<dbReference type="Pfam" id="PF14541">
    <property type="entry name" value="TAXi_C"/>
    <property type="match status" value="1"/>
</dbReference>
<organism evidence="14 15">
    <name type="scientific">Morella rubra</name>
    <name type="common">Chinese bayberry</name>
    <dbReference type="NCBI Taxonomy" id="262757"/>
    <lineage>
        <taxon>Eukaryota</taxon>
        <taxon>Viridiplantae</taxon>
        <taxon>Streptophyta</taxon>
        <taxon>Embryophyta</taxon>
        <taxon>Tracheophyta</taxon>
        <taxon>Spermatophyta</taxon>
        <taxon>Magnoliopsida</taxon>
        <taxon>eudicotyledons</taxon>
        <taxon>Gunneridae</taxon>
        <taxon>Pentapetalae</taxon>
        <taxon>rosids</taxon>
        <taxon>fabids</taxon>
        <taxon>Fagales</taxon>
        <taxon>Myricaceae</taxon>
        <taxon>Morella</taxon>
    </lineage>
</organism>
<dbReference type="SUPFAM" id="SSF50630">
    <property type="entry name" value="Acid proteases"/>
    <property type="match status" value="1"/>
</dbReference>
<dbReference type="CDD" id="cd05476">
    <property type="entry name" value="pepsin_A_like_plant"/>
    <property type="match status" value="1"/>
</dbReference>
<keyword evidence="8" id="KW-1133">Transmembrane helix</keyword>
<feature type="active site" evidence="11">
    <location>
        <position position="361"/>
    </location>
</feature>
<evidence type="ECO:0000256" key="12">
    <source>
        <dbReference type="SAM" id="SignalP"/>
    </source>
</evidence>
<dbReference type="GO" id="GO:0006508">
    <property type="term" value="P:proteolysis"/>
    <property type="evidence" value="ECO:0007669"/>
    <property type="project" value="UniProtKB-KW"/>
</dbReference>
<dbReference type="FunFam" id="2.40.70.10:FF:000020">
    <property type="entry name" value="Aspartic proteinase-like protein 2"/>
    <property type="match status" value="1"/>
</dbReference>
<comment type="subcellular location">
    <subcellularLocation>
        <location evidence="1">Membrane</location>
    </subcellularLocation>
</comment>
<dbReference type="Proteomes" id="UP000516437">
    <property type="component" value="Chromosome 1"/>
</dbReference>
<evidence type="ECO:0000256" key="11">
    <source>
        <dbReference type="PIRSR" id="PIRSR601461-1"/>
    </source>
</evidence>
<dbReference type="GO" id="GO:0016020">
    <property type="term" value="C:membrane"/>
    <property type="evidence" value="ECO:0007669"/>
    <property type="project" value="UniProtKB-SubCell"/>
</dbReference>
<dbReference type="InterPro" id="IPR021109">
    <property type="entry name" value="Peptidase_aspartic_dom_sf"/>
</dbReference>
<keyword evidence="3" id="KW-0645">Protease</keyword>
<feature type="domain" description="Peptidase A1" evidence="13">
    <location>
        <begin position="82"/>
        <end position="486"/>
    </location>
</feature>
<dbReference type="InterPro" id="IPR032861">
    <property type="entry name" value="TAXi_N"/>
</dbReference>
<dbReference type="Pfam" id="PF14543">
    <property type="entry name" value="TAXi_N"/>
    <property type="match status" value="1"/>
</dbReference>